<dbReference type="Gene3D" id="1.10.3720.10">
    <property type="entry name" value="MetI-like"/>
    <property type="match status" value="1"/>
</dbReference>
<feature type="transmembrane region" description="Helical" evidence="7">
    <location>
        <begin position="117"/>
        <end position="142"/>
    </location>
</feature>
<dbReference type="InterPro" id="IPR050366">
    <property type="entry name" value="BP-dependent_transpt_permease"/>
</dbReference>
<sequence length="273" mass="29214">MKFHRSLFPYLAAVILLLLIAIFSPWLTPQDPYAQDLAQALMPPSADHLLGTDRYGRDILSRIIIGSQTTLCASLLLLIFIAITGSLIGALCGLKGGRTDILLMRLADVFLAFPEMVFAIAVAGILGGGLIQAAIALALIGWPKYARLARGLVLAIRSTPYFAAARMSGTGKIGLLCHHVFPNIAGPILVTAALNVGTIIMELAGLSFLGLGAMPPTAEWGAMMNNGRSMLQVAPWVILAPGTAIFITVATFNLLGDKLRDIFDPRQQPRRQD</sequence>
<comment type="caution">
    <text evidence="9">The sequence shown here is derived from an EMBL/GenBank/DDBJ whole genome shotgun (WGS) entry which is preliminary data.</text>
</comment>
<keyword evidence="2 7" id="KW-0813">Transport</keyword>
<dbReference type="PANTHER" id="PTHR43386:SF25">
    <property type="entry name" value="PEPTIDE ABC TRANSPORTER PERMEASE PROTEIN"/>
    <property type="match status" value="1"/>
</dbReference>
<keyword evidence="5 7" id="KW-1133">Transmembrane helix</keyword>
<dbReference type="RefSeq" id="WP_118176609.1">
    <property type="nucleotide sequence ID" value="NZ_CP195933.1"/>
</dbReference>
<keyword evidence="3" id="KW-1003">Cell membrane</keyword>
<evidence type="ECO:0000313" key="10">
    <source>
        <dbReference type="Proteomes" id="UP000283442"/>
    </source>
</evidence>
<dbReference type="SUPFAM" id="SSF161098">
    <property type="entry name" value="MetI-like"/>
    <property type="match status" value="1"/>
</dbReference>
<evidence type="ECO:0000313" key="9">
    <source>
        <dbReference type="EMBL" id="RHF50786.1"/>
    </source>
</evidence>
<feature type="transmembrane region" description="Helical" evidence="7">
    <location>
        <begin position="233"/>
        <end position="256"/>
    </location>
</feature>
<dbReference type="Pfam" id="PF00528">
    <property type="entry name" value="BPD_transp_1"/>
    <property type="match status" value="1"/>
</dbReference>
<feature type="transmembrane region" description="Helical" evidence="7">
    <location>
        <begin position="188"/>
        <end position="213"/>
    </location>
</feature>
<dbReference type="AlphaFoldDB" id="A0A414NV15"/>
<evidence type="ECO:0000256" key="5">
    <source>
        <dbReference type="ARBA" id="ARBA00022989"/>
    </source>
</evidence>
<evidence type="ECO:0000256" key="7">
    <source>
        <dbReference type="RuleBase" id="RU363032"/>
    </source>
</evidence>
<evidence type="ECO:0000256" key="3">
    <source>
        <dbReference type="ARBA" id="ARBA00022475"/>
    </source>
</evidence>
<organism evidence="9 10">
    <name type="scientific">Mitsuokella multacida</name>
    <dbReference type="NCBI Taxonomy" id="52226"/>
    <lineage>
        <taxon>Bacteria</taxon>
        <taxon>Bacillati</taxon>
        <taxon>Bacillota</taxon>
        <taxon>Negativicutes</taxon>
        <taxon>Selenomonadales</taxon>
        <taxon>Selenomonadaceae</taxon>
        <taxon>Mitsuokella</taxon>
    </lineage>
</organism>
<protein>
    <submittedName>
        <fullName evidence="9">ABC transporter permease</fullName>
    </submittedName>
</protein>
<dbReference type="Proteomes" id="UP000283442">
    <property type="component" value="Unassembled WGS sequence"/>
</dbReference>
<evidence type="ECO:0000256" key="2">
    <source>
        <dbReference type="ARBA" id="ARBA00022448"/>
    </source>
</evidence>
<dbReference type="CDD" id="cd06261">
    <property type="entry name" value="TM_PBP2"/>
    <property type="match status" value="1"/>
</dbReference>
<dbReference type="GO" id="GO:0005886">
    <property type="term" value="C:plasma membrane"/>
    <property type="evidence" value="ECO:0007669"/>
    <property type="project" value="UniProtKB-SubCell"/>
</dbReference>
<dbReference type="OrthoDB" id="9797472at2"/>
<keyword evidence="6 7" id="KW-0472">Membrane</keyword>
<feature type="domain" description="ABC transmembrane type-1" evidence="8">
    <location>
        <begin position="71"/>
        <end position="256"/>
    </location>
</feature>
<dbReference type="InterPro" id="IPR025966">
    <property type="entry name" value="OppC_N"/>
</dbReference>
<dbReference type="PANTHER" id="PTHR43386">
    <property type="entry name" value="OLIGOPEPTIDE TRANSPORT SYSTEM PERMEASE PROTEIN APPC"/>
    <property type="match status" value="1"/>
</dbReference>
<dbReference type="EMBL" id="QRHE01000011">
    <property type="protein sequence ID" value="RHF50786.1"/>
    <property type="molecule type" value="Genomic_DNA"/>
</dbReference>
<keyword evidence="4 7" id="KW-0812">Transmembrane</keyword>
<dbReference type="PROSITE" id="PS50928">
    <property type="entry name" value="ABC_TM1"/>
    <property type="match status" value="1"/>
</dbReference>
<accession>A0A414NV15</accession>
<dbReference type="NCBIfam" id="NF045474">
    <property type="entry name" value="Opp2C"/>
    <property type="match status" value="1"/>
</dbReference>
<comment type="subcellular location">
    <subcellularLocation>
        <location evidence="1 7">Cell membrane</location>
        <topology evidence="1 7">Multi-pass membrane protein</topology>
    </subcellularLocation>
</comment>
<evidence type="ECO:0000256" key="4">
    <source>
        <dbReference type="ARBA" id="ARBA00022692"/>
    </source>
</evidence>
<evidence type="ECO:0000259" key="8">
    <source>
        <dbReference type="PROSITE" id="PS50928"/>
    </source>
</evidence>
<dbReference type="InterPro" id="IPR035906">
    <property type="entry name" value="MetI-like_sf"/>
</dbReference>
<gene>
    <name evidence="9" type="ORF">DW674_09920</name>
</gene>
<dbReference type="InterPro" id="IPR000515">
    <property type="entry name" value="MetI-like"/>
</dbReference>
<comment type="similarity">
    <text evidence="7">Belongs to the binding-protein-dependent transport system permease family.</text>
</comment>
<reference evidence="9 10" key="1">
    <citation type="submission" date="2018-08" db="EMBL/GenBank/DDBJ databases">
        <title>A genome reference for cultivated species of the human gut microbiota.</title>
        <authorList>
            <person name="Zou Y."/>
            <person name="Xue W."/>
            <person name="Luo G."/>
        </authorList>
    </citation>
    <scope>NUCLEOTIDE SEQUENCE [LARGE SCALE GENOMIC DNA]</scope>
    <source>
        <strain evidence="9 10">AM25-21AC</strain>
    </source>
</reference>
<name>A0A414NV15_9FIRM</name>
<feature type="transmembrane region" description="Helical" evidence="7">
    <location>
        <begin position="7"/>
        <end position="27"/>
    </location>
</feature>
<feature type="transmembrane region" description="Helical" evidence="7">
    <location>
        <begin position="75"/>
        <end position="96"/>
    </location>
</feature>
<evidence type="ECO:0000256" key="6">
    <source>
        <dbReference type="ARBA" id="ARBA00023136"/>
    </source>
</evidence>
<dbReference type="Pfam" id="PF12911">
    <property type="entry name" value="OppC_N"/>
    <property type="match status" value="1"/>
</dbReference>
<dbReference type="GO" id="GO:0055085">
    <property type="term" value="P:transmembrane transport"/>
    <property type="evidence" value="ECO:0007669"/>
    <property type="project" value="InterPro"/>
</dbReference>
<dbReference type="InterPro" id="IPR053385">
    <property type="entry name" value="ABC_transport_permease"/>
</dbReference>
<evidence type="ECO:0000256" key="1">
    <source>
        <dbReference type="ARBA" id="ARBA00004651"/>
    </source>
</evidence>
<proteinExistence type="inferred from homology"/>